<dbReference type="Proteomes" id="UP000298663">
    <property type="component" value="Unassembled WGS sequence"/>
</dbReference>
<comment type="caution">
    <text evidence="2">The sequence shown here is derived from an EMBL/GenBank/DDBJ whole genome shotgun (WGS) entry which is preliminary data.</text>
</comment>
<gene>
    <name evidence="2" type="ORF">L596_028560</name>
</gene>
<feature type="chain" id="PRO_5020521593" evidence="1">
    <location>
        <begin position="21"/>
        <end position="133"/>
    </location>
</feature>
<evidence type="ECO:0000313" key="2">
    <source>
        <dbReference type="EMBL" id="TKR61455.1"/>
    </source>
</evidence>
<keyword evidence="1" id="KW-0732">Signal</keyword>
<dbReference type="EMBL" id="AZBU02000011">
    <property type="protein sequence ID" value="TKR61455.1"/>
    <property type="molecule type" value="Genomic_DNA"/>
</dbReference>
<feature type="signal peptide" evidence="1">
    <location>
        <begin position="1"/>
        <end position="20"/>
    </location>
</feature>
<keyword evidence="3" id="KW-1185">Reference proteome</keyword>
<evidence type="ECO:0000313" key="3">
    <source>
        <dbReference type="Proteomes" id="UP000298663"/>
    </source>
</evidence>
<evidence type="ECO:0000256" key="1">
    <source>
        <dbReference type="SAM" id="SignalP"/>
    </source>
</evidence>
<dbReference type="AlphaFoldDB" id="A0A4V5ZXY3"/>
<protein>
    <submittedName>
        <fullName evidence="2">Uncharacterized protein</fullName>
    </submittedName>
</protein>
<name>A0A4V5ZXY3_STECR</name>
<reference evidence="2 3" key="1">
    <citation type="journal article" date="2015" name="Genome Biol.">
        <title>Comparative genomics of Steinernema reveals deeply conserved gene regulatory networks.</title>
        <authorList>
            <person name="Dillman A.R."/>
            <person name="Macchietto M."/>
            <person name="Porter C.F."/>
            <person name="Rogers A."/>
            <person name="Williams B."/>
            <person name="Antoshechkin I."/>
            <person name="Lee M.M."/>
            <person name="Goodwin Z."/>
            <person name="Lu X."/>
            <person name="Lewis E.E."/>
            <person name="Goodrich-Blair H."/>
            <person name="Stock S.P."/>
            <person name="Adams B.J."/>
            <person name="Sternberg P.W."/>
            <person name="Mortazavi A."/>
        </authorList>
    </citation>
    <scope>NUCLEOTIDE SEQUENCE [LARGE SCALE GENOMIC DNA]</scope>
    <source>
        <strain evidence="2 3">ALL</strain>
    </source>
</reference>
<accession>A0A4V5ZXY3</accession>
<organism evidence="2 3">
    <name type="scientific">Steinernema carpocapsae</name>
    <name type="common">Entomopathogenic nematode</name>
    <dbReference type="NCBI Taxonomy" id="34508"/>
    <lineage>
        <taxon>Eukaryota</taxon>
        <taxon>Metazoa</taxon>
        <taxon>Ecdysozoa</taxon>
        <taxon>Nematoda</taxon>
        <taxon>Chromadorea</taxon>
        <taxon>Rhabditida</taxon>
        <taxon>Tylenchina</taxon>
        <taxon>Panagrolaimomorpha</taxon>
        <taxon>Strongyloidoidea</taxon>
        <taxon>Steinernematidae</taxon>
        <taxon>Steinernema</taxon>
    </lineage>
</organism>
<reference evidence="2 3" key="2">
    <citation type="journal article" date="2019" name="G3 (Bethesda)">
        <title>Hybrid Assembly of the Genome of the Entomopathogenic Nematode Steinernema carpocapsae Identifies the X-Chromosome.</title>
        <authorList>
            <person name="Serra L."/>
            <person name="Macchietto M."/>
            <person name="Macias-Munoz A."/>
            <person name="McGill C.J."/>
            <person name="Rodriguez I.M."/>
            <person name="Rodriguez B."/>
            <person name="Murad R."/>
            <person name="Mortazavi A."/>
        </authorList>
    </citation>
    <scope>NUCLEOTIDE SEQUENCE [LARGE SCALE GENOMIC DNA]</scope>
    <source>
        <strain evidence="2 3">ALL</strain>
    </source>
</reference>
<sequence>MNVVVAFSLLLLIAVCACQANPCNARIAYNDIQHQNFEWPAIKRINGRSTCSTLLVPIKFVGISTEVAGTLLVTSMDIEVAESDCLFTDLIDDKIPDWCVPLPTSPHYIYTVDTTFDAAQTKTNITVKSYKRM</sequence>
<proteinExistence type="predicted"/>